<dbReference type="PANTHER" id="PTHR41164:SF1">
    <property type="entry name" value="CURLI PRODUCTION ASSEMBLY_TRANSPORT COMPONENT CSGG"/>
    <property type="match status" value="1"/>
</dbReference>
<dbReference type="AlphaFoldDB" id="A0AAP8MBF0"/>
<dbReference type="Pfam" id="PF03783">
    <property type="entry name" value="CsgG"/>
    <property type="match status" value="1"/>
</dbReference>
<proteinExistence type="inferred from homology"/>
<evidence type="ECO:0000256" key="3">
    <source>
        <dbReference type="ARBA" id="ARBA00014028"/>
    </source>
</evidence>
<accession>A0AAP8MBF0</accession>
<dbReference type="GO" id="GO:0030288">
    <property type="term" value="C:outer membrane-bounded periplasmic space"/>
    <property type="evidence" value="ECO:0007669"/>
    <property type="project" value="InterPro"/>
</dbReference>
<keyword evidence="4" id="KW-1003">Cell membrane</keyword>
<evidence type="ECO:0000256" key="5">
    <source>
        <dbReference type="ARBA" id="ARBA00022729"/>
    </source>
</evidence>
<keyword evidence="6" id="KW-0472">Membrane</keyword>
<evidence type="ECO:0000256" key="8">
    <source>
        <dbReference type="ARBA" id="ARBA00023288"/>
    </source>
</evidence>
<evidence type="ECO:0000256" key="6">
    <source>
        <dbReference type="ARBA" id="ARBA00023136"/>
    </source>
</evidence>
<dbReference type="RefSeq" id="WP_084200957.1">
    <property type="nucleotide sequence ID" value="NZ_BMYL01000006.1"/>
</dbReference>
<organism evidence="10 11">
    <name type="scientific">Halioglobus japonicus</name>
    <dbReference type="NCBI Taxonomy" id="930805"/>
    <lineage>
        <taxon>Bacteria</taxon>
        <taxon>Pseudomonadati</taxon>
        <taxon>Pseudomonadota</taxon>
        <taxon>Gammaproteobacteria</taxon>
        <taxon>Cellvibrionales</taxon>
        <taxon>Halieaceae</taxon>
        <taxon>Halioglobus</taxon>
    </lineage>
</organism>
<evidence type="ECO:0000256" key="4">
    <source>
        <dbReference type="ARBA" id="ARBA00022475"/>
    </source>
</evidence>
<keyword evidence="11" id="KW-1185">Reference proteome</keyword>
<keyword evidence="8" id="KW-0449">Lipoprotein</keyword>
<comment type="function">
    <text evidence="1">May be involved in the biogenesis of curli organelles.</text>
</comment>
<keyword evidence="7" id="KW-0564">Palmitate</keyword>
<evidence type="ECO:0000256" key="1">
    <source>
        <dbReference type="ARBA" id="ARBA00003989"/>
    </source>
</evidence>
<dbReference type="Proteomes" id="UP000235162">
    <property type="component" value="Unassembled WGS sequence"/>
</dbReference>
<feature type="chain" id="PRO_5042922141" description="Curli production assembly/transport component CsgG" evidence="9">
    <location>
        <begin position="26"/>
        <end position="313"/>
    </location>
</feature>
<dbReference type="Gene3D" id="3.40.50.10610">
    <property type="entry name" value="ABC-type transport auxiliary lipoprotein component"/>
    <property type="match status" value="1"/>
</dbReference>
<evidence type="ECO:0000313" key="11">
    <source>
        <dbReference type="Proteomes" id="UP000235162"/>
    </source>
</evidence>
<sequence length="313" mass="33702">METKTRRLLGIGLLSLLMSMQGALAQNVVDASSGQVELAQEQNIVQLKRKVAIARFSNETQSRNSFLVDDSGDRIGKQAADILSARLAETGQFLMFERMDADKTSAEQMLAGLDEAGVSVDYLIVGSVSEFGRSTESDTGVFSRTKIQKAYAKVNVRLIDVETGRIIYAAEGAGEASSEAKRVVGVGSSAGFDQSLTDKSISAAISQLTSNLTENMTKNPWRSYLLAEDQGVYIIAGGASQGLVPGKELYVYEHGREIKNPQTGAMISLPGQKIGSVSVISSSGEDEFNEISFVNVTSGRITKPLETYYISER</sequence>
<feature type="signal peptide" evidence="9">
    <location>
        <begin position="1"/>
        <end position="25"/>
    </location>
</feature>
<comment type="caution">
    <text evidence="10">The sequence shown here is derived from an EMBL/GenBank/DDBJ whole genome shotgun (WGS) entry which is preliminary data.</text>
</comment>
<evidence type="ECO:0000256" key="2">
    <source>
        <dbReference type="ARBA" id="ARBA00008899"/>
    </source>
</evidence>
<dbReference type="KEGG" id="hja:BST95_19035"/>
<evidence type="ECO:0000256" key="7">
    <source>
        <dbReference type="ARBA" id="ARBA00023139"/>
    </source>
</evidence>
<keyword evidence="5 9" id="KW-0732">Signal</keyword>
<gene>
    <name evidence="10" type="ORF">C0029_16875</name>
</gene>
<protein>
    <recommendedName>
        <fullName evidence="3">Curli production assembly/transport component CsgG</fullName>
    </recommendedName>
</protein>
<evidence type="ECO:0000313" key="10">
    <source>
        <dbReference type="EMBL" id="PLW84680.1"/>
    </source>
</evidence>
<reference evidence="10 11" key="1">
    <citation type="submission" date="2018-01" db="EMBL/GenBank/DDBJ databases">
        <title>The draft genome sequence of Halioglobus japonicus S1-36.</title>
        <authorList>
            <person name="Du Z.-J."/>
            <person name="Shi M.-J."/>
        </authorList>
    </citation>
    <scope>NUCLEOTIDE SEQUENCE [LARGE SCALE GENOMIC DNA]</scope>
    <source>
        <strain evidence="10 11">S1-36</strain>
    </source>
</reference>
<name>A0AAP8MBF0_9GAMM</name>
<dbReference type="EMBL" id="PKUR01000005">
    <property type="protein sequence ID" value="PLW84680.1"/>
    <property type="molecule type" value="Genomic_DNA"/>
</dbReference>
<comment type="similarity">
    <text evidence="2">Belongs to the CsgG family.</text>
</comment>
<dbReference type="InterPro" id="IPR005534">
    <property type="entry name" value="Curli_assmbl/transp-comp_CsgG"/>
</dbReference>
<dbReference type="PANTHER" id="PTHR41164">
    <property type="entry name" value="CURLI PRODUCTION ASSEMBLY/TRANSPORT COMPONENT CSGG"/>
    <property type="match status" value="1"/>
</dbReference>
<evidence type="ECO:0000256" key="9">
    <source>
        <dbReference type="SAM" id="SignalP"/>
    </source>
</evidence>